<dbReference type="Pfam" id="PF12146">
    <property type="entry name" value="Hydrolase_4"/>
    <property type="match status" value="1"/>
</dbReference>
<dbReference type="InterPro" id="IPR022742">
    <property type="entry name" value="Hydrolase_4"/>
</dbReference>
<dbReference type="PRINTS" id="PR00111">
    <property type="entry name" value="ABHYDROLASE"/>
</dbReference>
<name>A0ABP1AB55_9BRYO</name>
<sequence length="416" mass="45986">MQKAEFNCFSSSSSSPWPLLFLSDHFRTLRSLAMAITSVSKSINPSLPMNFVFDHTLAATWKKIKQEGGRPFSLSTTLRQWGAYQYQTCSSKAALNPLKNELSEGQLRRQLAQKLGTTANGDLDVETQRKVASFLNSRGQTLFTQSWTPAIDKNMKGLVVLLHGLNEHSGRYASFAKDLNKQGYGVFGMDWIGHGGSDGLHGYVESLDHVLADIKVYIQRVTANHPDMPCFLFGHSTGGAIALKAASQPGMEKVFQGLVVTSPAVRVEPAHPIIPVLAPLLSVLAPRFQFRGACKASAVVCRDPAALIDKYTDPLVYTGDVRVRTGSEILRLSGYLMRNLKMVNTPFFVLHGTDDQITDPNGSQELYKQASSQHKALNLYEGLLHDLLFEPEKESITNDIVQWMDQRLAQTCQPSL</sequence>
<dbReference type="EMBL" id="OZ023711">
    <property type="protein sequence ID" value="CAK9859682.1"/>
    <property type="molecule type" value="Genomic_DNA"/>
</dbReference>
<organism evidence="2 3">
    <name type="scientific">Sphagnum jensenii</name>
    <dbReference type="NCBI Taxonomy" id="128206"/>
    <lineage>
        <taxon>Eukaryota</taxon>
        <taxon>Viridiplantae</taxon>
        <taxon>Streptophyta</taxon>
        <taxon>Embryophyta</taxon>
        <taxon>Bryophyta</taxon>
        <taxon>Sphagnophytina</taxon>
        <taxon>Sphagnopsida</taxon>
        <taxon>Sphagnales</taxon>
        <taxon>Sphagnaceae</taxon>
        <taxon>Sphagnum</taxon>
    </lineage>
</organism>
<evidence type="ECO:0000313" key="2">
    <source>
        <dbReference type="EMBL" id="CAK9859682.1"/>
    </source>
</evidence>
<accession>A0ABP1AB55</accession>
<evidence type="ECO:0000259" key="1">
    <source>
        <dbReference type="Pfam" id="PF12146"/>
    </source>
</evidence>
<protein>
    <recommendedName>
        <fullName evidence="1">Serine aminopeptidase S33 domain-containing protein</fullName>
    </recommendedName>
</protein>
<reference evidence="2" key="1">
    <citation type="submission" date="2024-03" db="EMBL/GenBank/DDBJ databases">
        <authorList>
            <consortium name="ELIXIR-Norway"/>
            <consortium name="Elixir Norway"/>
        </authorList>
    </citation>
    <scope>NUCLEOTIDE SEQUENCE</scope>
</reference>
<dbReference type="InterPro" id="IPR051044">
    <property type="entry name" value="MAG_DAG_Lipase"/>
</dbReference>
<dbReference type="SUPFAM" id="SSF53474">
    <property type="entry name" value="alpha/beta-Hydrolases"/>
    <property type="match status" value="1"/>
</dbReference>
<dbReference type="Proteomes" id="UP001497522">
    <property type="component" value="Chromosome 10"/>
</dbReference>
<dbReference type="InterPro" id="IPR000073">
    <property type="entry name" value="AB_hydrolase_1"/>
</dbReference>
<dbReference type="Gene3D" id="3.40.50.1820">
    <property type="entry name" value="alpha/beta hydrolase"/>
    <property type="match status" value="1"/>
</dbReference>
<gene>
    <name evidence="2" type="ORF">CSSPJE1EN2_LOCUS2677</name>
</gene>
<feature type="domain" description="Serine aminopeptidase S33" evidence="1">
    <location>
        <begin position="154"/>
        <end position="392"/>
    </location>
</feature>
<proteinExistence type="predicted"/>
<dbReference type="InterPro" id="IPR029058">
    <property type="entry name" value="AB_hydrolase_fold"/>
</dbReference>
<dbReference type="PANTHER" id="PTHR11614">
    <property type="entry name" value="PHOSPHOLIPASE-RELATED"/>
    <property type="match status" value="1"/>
</dbReference>
<keyword evidence="3" id="KW-1185">Reference proteome</keyword>
<evidence type="ECO:0000313" key="3">
    <source>
        <dbReference type="Proteomes" id="UP001497522"/>
    </source>
</evidence>